<feature type="region of interest" description="Disordered" evidence="1">
    <location>
        <begin position="33"/>
        <end position="80"/>
    </location>
</feature>
<feature type="chain" id="PRO_5011110027" description="YMGG-like Gly-zipper domain-containing protein" evidence="2">
    <location>
        <begin position="24"/>
        <end position="157"/>
    </location>
</feature>
<dbReference type="AlphaFoldDB" id="A0A158FZ34"/>
<feature type="domain" description="YMGG-like Gly-zipper" evidence="3">
    <location>
        <begin position="78"/>
        <end position="119"/>
    </location>
</feature>
<reference evidence="5" key="1">
    <citation type="submission" date="2016-01" db="EMBL/GenBank/DDBJ databases">
        <authorList>
            <person name="Peeters C."/>
        </authorList>
    </citation>
    <scope>NUCLEOTIDE SEQUENCE [LARGE SCALE GENOMIC DNA]</scope>
</reference>
<keyword evidence="2" id="KW-0732">Signal</keyword>
<evidence type="ECO:0000313" key="4">
    <source>
        <dbReference type="EMBL" id="SAL24861.1"/>
    </source>
</evidence>
<evidence type="ECO:0000259" key="3">
    <source>
        <dbReference type="Pfam" id="PF13441"/>
    </source>
</evidence>
<feature type="signal peptide" evidence="2">
    <location>
        <begin position="1"/>
        <end position="23"/>
    </location>
</feature>
<dbReference type="Proteomes" id="UP000054740">
    <property type="component" value="Unassembled WGS sequence"/>
</dbReference>
<protein>
    <recommendedName>
        <fullName evidence="3">YMGG-like Gly-zipper domain-containing protein</fullName>
    </recommendedName>
</protein>
<organism evidence="4 5">
    <name type="scientific">Caballeronia cordobensis</name>
    <name type="common">Burkholderia cordobensis</name>
    <dbReference type="NCBI Taxonomy" id="1353886"/>
    <lineage>
        <taxon>Bacteria</taxon>
        <taxon>Pseudomonadati</taxon>
        <taxon>Pseudomonadota</taxon>
        <taxon>Betaproteobacteria</taxon>
        <taxon>Burkholderiales</taxon>
        <taxon>Burkholderiaceae</taxon>
        <taxon>Caballeronia</taxon>
    </lineage>
</organism>
<gene>
    <name evidence="4" type="ORF">AWB70_01365</name>
</gene>
<dbReference type="RefSeq" id="WP_053571126.1">
    <property type="nucleotide sequence ID" value="NZ_FCNY02000003.1"/>
</dbReference>
<keyword evidence="5" id="KW-1185">Reference proteome</keyword>
<evidence type="ECO:0000256" key="1">
    <source>
        <dbReference type="SAM" id="MobiDB-lite"/>
    </source>
</evidence>
<dbReference type="Pfam" id="PF13441">
    <property type="entry name" value="Gly-zipper_YMGG"/>
    <property type="match status" value="1"/>
</dbReference>
<evidence type="ECO:0000256" key="2">
    <source>
        <dbReference type="SAM" id="SignalP"/>
    </source>
</evidence>
<proteinExistence type="predicted"/>
<evidence type="ECO:0000313" key="5">
    <source>
        <dbReference type="Proteomes" id="UP000054740"/>
    </source>
</evidence>
<dbReference type="InterPro" id="IPR027367">
    <property type="entry name" value="Gly-zipper_YMGG"/>
</dbReference>
<accession>A0A158FZ34</accession>
<sequence>MNVNKVRACCAIVIAMMTLDAVAQSKPIAYPSKGQSAQQQQKDDGACYSWAKSNTGIDPTTASAAPPPQGGPAVGGGERVGGAARGAAGGAVIGAIAGDAGKGAAIGAATGTVAGGMRARQNKRTQEANAQAQSQGAMSTYYRAWAACMQGRGYSIQ</sequence>
<name>A0A158FZ34_CABCO</name>
<dbReference type="EMBL" id="FCNY02000003">
    <property type="protein sequence ID" value="SAL24861.1"/>
    <property type="molecule type" value="Genomic_DNA"/>
</dbReference>